<organism evidence="2 3">
    <name type="scientific">Amblyomma americanum</name>
    <name type="common">Lone star tick</name>
    <dbReference type="NCBI Taxonomy" id="6943"/>
    <lineage>
        <taxon>Eukaryota</taxon>
        <taxon>Metazoa</taxon>
        <taxon>Ecdysozoa</taxon>
        <taxon>Arthropoda</taxon>
        <taxon>Chelicerata</taxon>
        <taxon>Arachnida</taxon>
        <taxon>Acari</taxon>
        <taxon>Parasitiformes</taxon>
        <taxon>Ixodida</taxon>
        <taxon>Ixodoidea</taxon>
        <taxon>Ixodidae</taxon>
        <taxon>Amblyomminae</taxon>
        <taxon>Amblyomma</taxon>
    </lineage>
</organism>
<dbReference type="GO" id="GO:0005737">
    <property type="term" value="C:cytoplasm"/>
    <property type="evidence" value="ECO:0007669"/>
    <property type="project" value="TreeGrafter"/>
</dbReference>
<keyword evidence="3" id="KW-1185">Reference proteome</keyword>
<dbReference type="PANTHER" id="PTHR46461">
    <property type="entry name" value="KELCH DOMAIN-CONTAINING PROTEIN 3"/>
    <property type="match status" value="1"/>
</dbReference>
<dbReference type="Pfam" id="PF24681">
    <property type="entry name" value="Kelch_KLHDC2_KLHL20_DRC7"/>
    <property type="match status" value="2"/>
</dbReference>
<accession>A0AAQ4EV98</accession>
<evidence type="ECO:0000313" key="3">
    <source>
        <dbReference type="Proteomes" id="UP001321473"/>
    </source>
</evidence>
<evidence type="ECO:0008006" key="4">
    <source>
        <dbReference type="Google" id="ProtNLM"/>
    </source>
</evidence>
<dbReference type="InterPro" id="IPR006652">
    <property type="entry name" value="Kelch_1"/>
</dbReference>
<dbReference type="PANTHER" id="PTHR46461:SF1">
    <property type="entry name" value="KELCH DOMAIN-CONTAINING PROTEIN 3"/>
    <property type="match status" value="1"/>
</dbReference>
<dbReference type="Proteomes" id="UP001321473">
    <property type="component" value="Unassembled WGS sequence"/>
</dbReference>
<protein>
    <recommendedName>
        <fullName evidence="4">Kelch repeat protein</fullName>
    </recommendedName>
</protein>
<dbReference type="AlphaFoldDB" id="A0AAQ4EV98"/>
<dbReference type="Gene3D" id="1.25.40.180">
    <property type="match status" value="1"/>
</dbReference>
<evidence type="ECO:0000256" key="1">
    <source>
        <dbReference type="ARBA" id="ARBA00022441"/>
    </source>
</evidence>
<dbReference type="Gene3D" id="2.120.10.80">
    <property type="entry name" value="Kelch-type beta propeller"/>
    <property type="match status" value="3"/>
</dbReference>
<keyword evidence="1" id="KW-0880">Kelch repeat</keyword>
<dbReference type="InterPro" id="IPR015915">
    <property type="entry name" value="Kelch-typ_b-propeller"/>
</dbReference>
<dbReference type="SMART" id="SM00612">
    <property type="entry name" value="Kelch"/>
    <property type="match status" value="3"/>
</dbReference>
<dbReference type="GO" id="GO:0003682">
    <property type="term" value="F:chromatin binding"/>
    <property type="evidence" value="ECO:0007669"/>
    <property type="project" value="InterPro"/>
</dbReference>
<dbReference type="InterPro" id="IPR052637">
    <property type="entry name" value="KLHDC3-like"/>
</dbReference>
<name>A0AAQ4EV98_AMBAM</name>
<dbReference type="SUPFAM" id="SSF117281">
    <property type="entry name" value="Kelch motif"/>
    <property type="match status" value="2"/>
</dbReference>
<proteinExistence type="predicted"/>
<comment type="caution">
    <text evidence="2">The sequence shown here is derived from an EMBL/GenBank/DDBJ whole genome shotgun (WGS) entry which is preliminary data.</text>
</comment>
<sequence length="891" mass="100923">MEFLRSVLTIASEVIERDAPHRMETLVRRLREAFLLPHLSAQARKTLLELTELRASRWQFNLAQQRRRRIEASIVRIAAVPSSPRGAPLLETSASVSDPQLSRFFWHSACSCHELHTSSSLRHSRKCTYIESNEERAEDNEELRRVLQWSTAKRNLRSLPGRILQWRRCGRCGWKACRKAHSYTAVSINGKIYSFDPDREDVDRTTRESVEVYVFDPATCQWNQLQTQSLPDGSPWHNNYSRTVVAYGDCAYLWSIRDYIEVGGVVYRFDTRTMAWSLPEVSGQWPELRFGQTACLVGSRVYLYGGWPVDGPPTPQIDFLDLKTLRWHTVPTRGELPENTVYHSASAIGDRMYVWGGAIVLFGRGTAYSSSLAYLDTSTSTWVRPRVDGFPPEGREDHATFVYNGELYVFGGLDFDRDRYFGIIHKYSPERSSWSVVTPKRSGPSARRIPGCCVIDNLLFVFGGRGLKSYATVEQWMQSSAEETSELCEEALTDMHVLDFCPTLKTMCLMAVIDARVHVGHLPPAIKKEIYSFDPDREDVDRTTRESVEVYVFDPATCRWNQLQTQSLPDGSPWHNNYSRTVVAYGDSAYLWSSRDYIEVGSAVYRFDTRTMAWSLLEVSGIWPEFRFGQTACLVGSRVYLYGGWPVDGPPTPQIDFLDLKTLRWHTVPTRGELPENTMYHSASAIGDRMYVWGGAIVLSGRGTAYSSSLVYLDTSTSTWVRPRVDGFPPEGREDHATFVYNGELYVFGGLDFDRDRYFGIIHKYSPEKSSWSVVTPKRSGPSARRFPGCCVIDNLLFVFGGRGLKSYATVEQWMQCSAEETSELCEEALTDMHVLDFCPTLKTMCLMAVIDARVHVGHLPPAIKKEVSALTSYRSTSPSSQPAGSSCAPD</sequence>
<dbReference type="EMBL" id="JARKHS020010454">
    <property type="protein sequence ID" value="KAK8778746.1"/>
    <property type="molecule type" value="Genomic_DNA"/>
</dbReference>
<gene>
    <name evidence="2" type="ORF">V5799_019929</name>
</gene>
<evidence type="ECO:0000313" key="2">
    <source>
        <dbReference type="EMBL" id="KAK8778746.1"/>
    </source>
</evidence>
<reference evidence="2 3" key="1">
    <citation type="journal article" date="2023" name="Arcadia Sci">
        <title>De novo assembly of a long-read Amblyomma americanum tick genome.</title>
        <authorList>
            <person name="Chou S."/>
            <person name="Poskanzer K.E."/>
            <person name="Rollins M."/>
            <person name="Thuy-Boun P.S."/>
        </authorList>
    </citation>
    <scope>NUCLEOTIDE SEQUENCE [LARGE SCALE GENOMIC DNA]</scope>
    <source>
        <strain evidence="2">F_SG_1</strain>
        <tissue evidence="2">Salivary glands</tissue>
    </source>
</reference>